<dbReference type="Gene3D" id="3.30.830.10">
    <property type="entry name" value="Metalloenzyme, LuxS/M16 peptidase-like"/>
    <property type="match status" value="4"/>
</dbReference>
<evidence type="ECO:0000313" key="3">
    <source>
        <dbReference type="Proteomes" id="UP000051027"/>
    </source>
</evidence>
<dbReference type="SUPFAM" id="SSF63411">
    <property type="entry name" value="LuxS/MPP-like metallohydrolase"/>
    <property type="match status" value="4"/>
</dbReference>
<dbReference type="InterPro" id="IPR055130">
    <property type="entry name" value="PreP_C"/>
</dbReference>
<dbReference type="InterPro" id="IPR011249">
    <property type="entry name" value="Metalloenz_LuxS/M16"/>
</dbReference>
<dbReference type="InterPro" id="IPR013578">
    <property type="entry name" value="Peptidase_M16C_assoc"/>
</dbReference>
<dbReference type="Pfam" id="PF00675">
    <property type="entry name" value="Peptidase_M16"/>
    <property type="match status" value="1"/>
</dbReference>
<proteinExistence type="predicted"/>
<evidence type="ECO:0000259" key="1">
    <source>
        <dbReference type="SMART" id="SM01264"/>
    </source>
</evidence>
<dbReference type="InterPro" id="IPR007863">
    <property type="entry name" value="Peptidase_M16_C"/>
</dbReference>
<dbReference type="FunFam" id="3.30.830.10:FF:000011">
    <property type="entry name" value="Presequence protease, mitochondrial"/>
    <property type="match status" value="1"/>
</dbReference>
<dbReference type="AlphaFoldDB" id="A0A0R2U6C3"/>
<dbReference type="GO" id="GO:0046872">
    <property type="term" value="F:metal ion binding"/>
    <property type="evidence" value="ECO:0007669"/>
    <property type="project" value="InterPro"/>
</dbReference>
<name>A0A0R2U6C3_9GAMM</name>
<accession>A0A0R2U6C3</accession>
<dbReference type="PANTHER" id="PTHR43016:SF13">
    <property type="entry name" value="PRESEQUENCE PROTEASE, MITOCHONDRIAL"/>
    <property type="match status" value="1"/>
</dbReference>
<evidence type="ECO:0000313" key="2">
    <source>
        <dbReference type="EMBL" id="KRO95100.1"/>
    </source>
</evidence>
<gene>
    <name evidence="2" type="ORF">ABS10_02390</name>
</gene>
<dbReference type="STRING" id="1655612.ABS10_02390"/>
<dbReference type="Pfam" id="PF22516">
    <property type="entry name" value="PreP_C"/>
    <property type="match status" value="1"/>
</dbReference>
<dbReference type="Pfam" id="PF08367">
    <property type="entry name" value="M16C_assoc"/>
    <property type="match status" value="1"/>
</dbReference>
<dbReference type="EMBL" id="LICS01000050">
    <property type="protein sequence ID" value="KRO95100.1"/>
    <property type="molecule type" value="Genomic_DNA"/>
</dbReference>
<dbReference type="GO" id="GO:0006508">
    <property type="term" value="P:proteolysis"/>
    <property type="evidence" value="ECO:0007669"/>
    <property type="project" value="InterPro"/>
</dbReference>
<dbReference type="Proteomes" id="UP000051027">
    <property type="component" value="Unassembled WGS sequence"/>
</dbReference>
<reference evidence="2 3" key="1">
    <citation type="submission" date="2015-10" db="EMBL/GenBank/DDBJ databases">
        <title>Metagenome-Assembled Genomes uncover a global brackish microbiome.</title>
        <authorList>
            <person name="Hugerth L.W."/>
            <person name="Larsson J."/>
            <person name="Alneberg J."/>
            <person name="Lindh M.V."/>
            <person name="Legrand C."/>
            <person name="Pinhassi J."/>
            <person name="Andersson A.F."/>
        </authorList>
    </citation>
    <scope>NUCLEOTIDE SEQUENCE [LARGE SCALE GENOMIC DNA]</scope>
    <source>
        <strain evidence="2">BACL1 MAG-120820-bin45</strain>
    </source>
</reference>
<dbReference type="Pfam" id="PF05193">
    <property type="entry name" value="Peptidase_M16_C"/>
    <property type="match status" value="1"/>
</dbReference>
<dbReference type="PANTHER" id="PTHR43016">
    <property type="entry name" value="PRESEQUENCE PROTEASE"/>
    <property type="match status" value="1"/>
</dbReference>
<comment type="caution">
    <text evidence="2">The sequence shown here is derived from an EMBL/GenBank/DDBJ whole genome shotgun (WGS) entry which is preliminary data.</text>
</comment>
<organism evidence="2 3">
    <name type="scientific">SAR86 cluster bacterium BACL1 MAG-120820-bin45</name>
    <dbReference type="NCBI Taxonomy" id="1655612"/>
    <lineage>
        <taxon>Bacteria</taxon>
        <taxon>Pseudomonadati</taxon>
        <taxon>Pseudomonadota</taxon>
        <taxon>Gammaproteobacteria</taxon>
        <taxon>SAR86 cluster</taxon>
    </lineage>
</organism>
<dbReference type="InterPro" id="IPR011765">
    <property type="entry name" value="Pept_M16_N"/>
</dbReference>
<protein>
    <submittedName>
        <fullName evidence="2">Zn-dependent peptidase</fullName>
    </submittedName>
</protein>
<sequence length="946" mass="105769">MFELKESQEIGLLNVNAQIYQHSEFETQHIHLDSSNDEKVFMVAFRTIPEDSTGVAHILEHTSLCGSARYPVRDPFFMMIRRSLNSFMNAFTSSDWTAYPFATQNNKDFNNLLDVYVDSAFFPRLDPLDFSQEGHRLELDSNQELEIKGVVFNEMKGAMSSPTDQLWHGMSKHLFEETTYHHNSGGDPEKIIDLTHEDLVAFHKKHYHPSNATFFTFGNVSIEEIHDHLEKNVFSKFTPAPTKLIIPPAKIFQAPQSATGTYQPLPGDEQNHHVVVSWLLGNSHEPLNLLEKYFLSNILLDNSSSPLRKALELTNLGKSPSPFLGLEPSNKEIVFMAGLEGAQAGQSEAIEELILSTLKDLVNNGVPKDLISSALHQLEIGQREISGGGMPYGLQLMLGCMNACMHYDNPISMLDLDKNFTALKNKISDDGYVEELINSSLLLNPHRLTYELKPDVNFNENLNTYFSSKLKEKEQALTVDEKNNIIKLANDLKQRQEAIDDVDILPKVTISDIPLKREYTEIKISKGNRSIYEVGTNGLIYSDFLFSCSNLTNEELLFSSLYTFIITEVGLLDQSYEEIQAYQSKISGGIGASINLQTNTPSKDGALYLSISSKCLAENFEAMETMILNTVQNVRFDEQKRLLDLLNIFVARNEESLNQNGHYLAMNSAASSLNSLAATSFSISGLQMLHRSKEVITKIQRDGDTDYISGILKNIHAKMSCEPYKIFTACSPGAVGDKAKEFQNLLSSNAQELIKPVNTQIAWITGSQVCYCAQAFEGVSREHPDAAPLSVLATVLRNGFLHTAIREKGGAYGAGAANDTSTNTFKLFSYRDPKCRETFQAFQDAIEWAKNSITPQHLEEAILGVISSIDKPLSPVGEAKNDFNYNLELIGIKERLEMRQKVIRCSIDDLIRVNETYLTKESSKSILAGESFKAQAEELGLTILEV</sequence>
<dbReference type="SMART" id="SM01264">
    <property type="entry name" value="M16C_associated"/>
    <property type="match status" value="1"/>
</dbReference>
<feature type="domain" description="Peptidase M16C associated" evidence="1">
    <location>
        <begin position="452"/>
        <end position="695"/>
    </location>
</feature>